<proteinExistence type="predicted"/>
<sequence>MELSPYVISAPATSRLLAIDPECQDDPFYRYQTHQLVVAFQGKRALLTNLDTVAHNLQTSADYLATYLATSLNAAVKRDKAAAPKQGGSATQTSWTLYPATFTLDKINLCFRAFLTSFVMCPSCALPELIDIVADPSKPASPRGQEALLGASSSSSSPPSSASANPAKAKKTRAGAGKKVATKSVTVRCQSCGWNEPLEKSLRRVKKNVKFVDYVLAHPPQQSSPTLI</sequence>
<dbReference type="InterPro" id="IPR002735">
    <property type="entry name" value="Transl_init_fac_IF2/IF5_dom"/>
</dbReference>
<dbReference type="AlphaFoldDB" id="L8H018"/>
<dbReference type="Proteomes" id="UP000011083">
    <property type="component" value="Unassembled WGS sequence"/>
</dbReference>
<evidence type="ECO:0000256" key="1">
    <source>
        <dbReference type="SAM" id="MobiDB-lite"/>
    </source>
</evidence>
<dbReference type="VEuPathDB" id="AmoebaDB:ACA1_065030"/>
<feature type="region of interest" description="Disordered" evidence="1">
    <location>
        <begin position="141"/>
        <end position="179"/>
    </location>
</feature>
<organism evidence="3 4">
    <name type="scientific">Acanthamoeba castellanii (strain ATCC 30010 / Neff)</name>
    <dbReference type="NCBI Taxonomy" id="1257118"/>
    <lineage>
        <taxon>Eukaryota</taxon>
        <taxon>Amoebozoa</taxon>
        <taxon>Discosea</taxon>
        <taxon>Longamoebia</taxon>
        <taxon>Centramoebida</taxon>
        <taxon>Acanthamoebidae</taxon>
        <taxon>Acanthamoeba</taxon>
    </lineage>
</organism>
<reference evidence="3 4" key="1">
    <citation type="journal article" date="2013" name="Genome Biol.">
        <title>Genome of Acanthamoeba castellanii highlights extensive lateral gene transfer and early evolution of tyrosine kinase signaling.</title>
        <authorList>
            <person name="Clarke M."/>
            <person name="Lohan A.J."/>
            <person name="Liu B."/>
            <person name="Lagkouvardos I."/>
            <person name="Roy S."/>
            <person name="Zafar N."/>
            <person name="Bertelli C."/>
            <person name="Schilde C."/>
            <person name="Kianianmomeni A."/>
            <person name="Burglin T.R."/>
            <person name="Frech C."/>
            <person name="Turcotte B."/>
            <person name="Kopec K.O."/>
            <person name="Synnott J.M."/>
            <person name="Choo C."/>
            <person name="Paponov I."/>
            <person name="Finkler A."/>
            <person name="Soon Heng Tan C."/>
            <person name="Hutchins A.P."/>
            <person name="Weinmeier T."/>
            <person name="Rattei T."/>
            <person name="Chu J.S."/>
            <person name="Gimenez G."/>
            <person name="Irimia M."/>
            <person name="Rigden D.J."/>
            <person name="Fitzpatrick D.A."/>
            <person name="Lorenzo-Morales J."/>
            <person name="Bateman A."/>
            <person name="Chiu C.H."/>
            <person name="Tang P."/>
            <person name="Hegemann P."/>
            <person name="Fromm H."/>
            <person name="Raoult D."/>
            <person name="Greub G."/>
            <person name="Miranda-Saavedra D."/>
            <person name="Chen N."/>
            <person name="Nash P."/>
            <person name="Ginger M.L."/>
            <person name="Horn M."/>
            <person name="Schaap P."/>
            <person name="Caler L."/>
            <person name="Loftus B."/>
        </authorList>
    </citation>
    <scope>NUCLEOTIDE SEQUENCE [LARGE SCALE GENOMIC DNA]</scope>
    <source>
        <strain evidence="3 4">Neff</strain>
    </source>
</reference>
<dbReference type="EMBL" id="KB007974">
    <property type="protein sequence ID" value="ELR17716.1"/>
    <property type="molecule type" value="Genomic_DNA"/>
</dbReference>
<dbReference type="GO" id="GO:0003743">
    <property type="term" value="F:translation initiation factor activity"/>
    <property type="evidence" value="ECO:0007669"/>
    <property type="project" value="InterPro"/>
</dbReference>
<dbReference type="SUPFAM" id="SSF100966">
    <property type="entry name" value="Translation initiation factor 2 beta, aIF2beta, N-terminal domain"/>
    <property type="match status" value="1"/>
</dbReference>
<dbReference type="OrthoDB" id="10250831at2759"/>
<dbReference type="Gene3D" id="3.30.30.170">
    <property type="match status" value="1"/>
</dbReference>
<evidence type="ECO:0000313" key="3">
    <source>
        <dbReference type="EMBL" id="ELR17716.1"/>
    </source>
</evidence>
<evidence type="ECO:0000313" key="4">
    <source>
        <dbReference type="Proteomes" id="UP000011083"/>
    </source>
</evidence>
<accession>L8H018</accession>
<keyword evidence="4" id="KW-1185">Reference proteome</keyword>
<dbReference type="KEGG" id="acan:ACA1_065030"/>
<dbReference type="GeneID" id="14918390"/>
<gene>
    <name evidence="3" type="ORF">ACA1_065030</name>
</gene>
<dbReference type="InterPro" id="IPR016189">
    <property type="entry name" value="Transl_init_fac_IF2/IF5_N"/>
</dbReference>
<evidence type="ECO:0000259" key="2">
    <source>
        <dbReference type="Pfam" id="PF01873"/>
    </source>
</evidence>
<dbReference type="Pfam" id="PF01873">
    <property type="entry name" value="eIF-5_eIF-2B"/>
    <property type="match status" value="1"/>
</dbReference>
<protein>
    <recommendedName>
        <fullName evidence="2">Translation initiation factor IF2/IF5 domain-containing protein</fullName>
    </recommendedName>
</protein>
<feature type="domain" description="Translation initiation factor IF2/IF5" evidence="2">
    <location>
        <begin position="24"/>
        <end position="128"/>
    </location>
</feature>
<dbReference type="RefSeq" id="XP_004339729.1">
    <property type="nucleotide sequence ID" value="XM_004339681.1"/>
</dbReference>
<feature type="compositionally biased region" description="Low complexity" evidence="1">
    <location>
        <begin position="151"/>
        <end position="167"/>
    </location>
</feature>
<name>L8H018_ACACF</name>